<sequence length="2347" mass="263229">MASTRVDLEKFNGDNDFYLWSLKMRAILIQQGLDSALDDAEDTMAKKEKAKGSSSFSADQRIINNKAHSTIILHLSDEVLREVSKERSAAGLWAKLEEMFLRKSLAKRLYMKRRLYTFSMKDGVAMKDHVDEFNKLILDLENVNIILEDEDRARILLSSLPESHEHFVDTLHYGRQTLSLKDVKDALESKDLKKRAELKDQSNAEGLVAKGKPEKKYNKQKKNNSQKDKAEKKKKKRKCYFCQKEGHYIKDCFEKKKLEELQKKSNGKAAVASEDECDYDEADVLVAAERHPTGEWILDSGCSFHMCPNKSFFKTFESVNGGKVLLGNNLACKVVGIGTISLKLHNGVTRDLHQVRYVPDLKRNLISLGMVDQSGCTIKAENGEIQIFDQGKIVMKGVRKNGLYILVGSSPVQGISASVTRDKTKLWHMRLAHISERGLKELSNQGLLGNDIVTSLKFCEKCVFGKATRLKFSLGRKETKQTLDYIHSDLWGPSQVPSLGGARYFVSFIDDFSRKVWIYVLKHKGEALERFKEWITLIENQTDKKIKRLRTDNGLEYCSKEFEDFCKSKGIARHRTVTYTPQQNGVAERMNRTIIERVRCMLLNANLSKGFWAEAVTTAAYLINRSPSSALGFKTPQELWSGKPPDLSNLRIFGCPAYAHIKQRKLEPMAIKGYFLGYPEGIKGFKIWTLSGKPSRILISRDVTFDEEHMLQSKVETEIEATETEEEDSVGQKVEHSDSGKTSEQPSDHSKERKNPSELETYQLARDRERRAIKMPKKYGIADLISYALTVADEVNGGEPLSYKEAMRCGDKLKWYAAMQDEIVSLKKNNTWILVDRPSNKKLVGSKWIFKLKAGASENEPPRHKARLVAKGFTQREGVDFNEVFSHVVKYSSIRLLLALSAFHDLELEQMDVKTTFLHGSLDEEIFMAQPKGFIEKGSEDKVCLLKKSLYGLKQSPRQWYLKFDEFMISHGYCRSRFDNCVYYKLSSSGGGIYLLLYVDDILIACSQKEEIKKLKVELSTEFEMKDLGAATKILGMQIIRDRKSKVLFLSQADYVKKVLTRFNMEDSKPVSTPLSAHFQLSKSLEPTTDDDFNYMREIPYSSAVGSIMYAMVCTRPDLAHAIGVISSEASSEVAGFVDSDYAADKDRRRSITGFVFTMCGGAISWKSSLQSVVALSTTEAEYIALTEAVKEAIWLRGLVTELGFEQEIVRVSCDSSSAIQLSKNPKFHERTKHIDVRMHFIRDEISKGVVNVVKVPTEVNPADMLTKPLPSVRFRNLLTIVAAAANISRDQDALLSVKAHIINDNPNNILAQNWTSNTSVCSWMGITCDVYGNRVTSLTIPDLGLTGTIPSYLGNLSSLQTLVLSHNWFWGTIPKEIGNLTKLKELRLPYNKLEGEIPEELGNLAELEVLVLNNNLLTGTIPASIFNLSSISTGLDFSNNSLTGSFPDDMCEGLPRLKGLYVSYNQFKGPIPNNLWHCKELSRVSLSFNQFTGRIPRDLGNSTKLKLLYLSFNNLIGEIPQEIGSLRNLEILRIDQNNLVGFIPDTIFNMSTLKTLSLLNNTLSGNLPSSKKLIGLPNLEGLILGLNNFSGSIPSFFFNASKLYYLELAYNSFSGLIPKALGQLRNLERLGLQSNYLTSSTSELMSLFSALVNCKSLKVIVLAENPVDGVLPSSIGNLYVSVEEIYMYKCNIHGRIPKEIGNLINLTKLSLGYNNLSGSLPITLGRLKKLQGLDLQNNKFEGPIPHEFCHFSRLYKFYLNRNKLSGSIPSCLGDLNSLRILSLGSNELTSVIPSTFWNLEDILSFDFSSNSLNGSLPLEIGNLKAVVSIYLSRNHLSGNIPTTIVGLKNLQSLSLKHNRLQGPIPESFGELISLEFLDLSNNNLSGDIPTSLEKLLYLKSLNLSFNKLVGEIPRGGAFANFSAESFIGNDLLCGSPHLQVPLCKSSPQNKSRKKVILLGVVLPLSTVFIVTVILALTFGLITRCRKRRSTEVSHIKADMSPQVMWRRYSHDELLRATDQFSEKNLIGIGSYGSVYKGRFPDGIEVAIKVFHLQREGALNSFDAECEILKTIRHRNLVKTISSCTNHNFKALVLEYMPNGSLEDCLYASNFNLHIFQRLGIMIDVASALEYLHFGHSNPIVHCDIKPSNVLLDDSMVAHLSDFGIAKLLSEEDSMKQTQTLATIGYMAPEYGREGQVSIKGDVYSYGIMLMEVFTGMKPTNEFFTGEMSIKRWINDSLPAVIDIMDANLLSEDEEHANFAKQSCASSVLSLAMECTSESPENRMQAEVQVFGCARATLSVEKNLRLALIIHNVEVEGSHDLLILESVASPHLLLLQHSTETEHFYKL</sequence>
<reference evidence="2" key="1">
    <citation type="journal article" date="2023" name="Hortic. Res.">
        <title>A chromosome-level phased genome enabling allele-level studies in sweet orange: a case study on citrus Huanglongbing tolerance.</title>
        <authorList>
            <person name="Wu B."/>
            <person name="Yu Q."/>
            <person name="Deng Z."/>
            <person name="Duan Y."/>
            <person name="Luo F."/>
            <person name="Gmitter F. Jr."/>
        </authorList>
    </citation>
    <scope>NUCLEOTIDE SEQUENCE [LARGE SCALE GENOMIC DNA]</scope>
    <source>
        <strain evidence="2">cv. Valencia</strain>
    </source>
</reference>
<dbReference type="EMBL" id="CM039177">
    <property type="protein sequence ID" value="KAH9698796.1"/>
    <property type="molecule type" value="Genomic_DNA"/>
</dbReference>
<proteinExistence type="predicted"/>
<keyword evidence="1" id="KW-0418">Kinase</keyword>
<organism evidence="1 2">
    <name type="scientific">Citrus sinensis</name>
    <name type="common">Sweet orange</name>
    <name type="synonym">Citrus aurantium var. sinensis</name>
    <dbReference type="NCBI Taxonomy" id="2711"/>
    <lineage>
        <taxon>Eukaryota</taxon>
        <taxon>Viridiplantae</taxon>
        <taxon>Streptophyta</taxon>
        <taxon>Embryophyta</taxon>
        <taxon>Tracheophyta</taxon>
        <taxon>Spermatophyta</taxon>
        <taxon>Magnoliopsida</taxon>
        <taxon>eudicotyledons</taxon>
        <taxon>Gunneridae</taxon>
        <taxon>Pentapetalae</taxon>
        <taxon>rosids</taxon>
        <taxon>malvids</taxon>
        <taxon>Sapindales</taxon>
        <taxon>Rutaceae</taxon>
        <taxon>Aurantioideae</taxon>
        <taxon>Citrus</taxon>
    </lineage>
</organism>
<evidence type="ECO:0000313" key="2">
    <source>
        <dbReference type="Proteomes" id="UP000829398"/>
    </source>
</evidence>
<accession>A0ACB8IR24</accession>
<gene>
    <name evidence="1" type="ORF">KPL71_024134</name>
</gene>
<keyword evidence="1" id="KW-0808">Transferase</keyword>
<keyword evidence="2" id="KW-1185">Reference proteome</keyword>
<name>A0ACB8IR24_CITSI</name>
<dbReference type="Proteomes" id="UP000829398">
    <property type="component" value="Chromosome 8"/>
</dbReference>
<evidence type="ECO:0000313" key="1">
    <source>
        <dbReference type="EMBL" id="KAH9698796.1"/>
    </source>
</evidence>
<protein>
    <submittedName>
        <fullName evidence="1">Protein kinase domain-containing protein</fullName>
    </submittedName>
</protein>
<comment type="caution">
    <text evidence="1">The sequence shown here is derived from an EMBL/GenBank/DDBJ whole genome shotgun (WGS) entry which is preliminary data.</text>
</comment>